<dbReference type="SUPFAM" id="SSF54001">
    <property type="entry name" value="Cysteine proteinases"/>
    <property type="match status" value="1"/>
</dbReference>
<feature type="region of interest" description="Disordered" evidence="7">
    <location>
        <begin position="496"/>
        <end position="534"/>
    </location>
</feature>
<dbReference type="Gene3D" id="3.10.20.90">
    <property type="entry name" value="Phosphatidylinositol 3-kinase Catalytic Subunit, Chain A, domain 1"/>
    <property type="match status" value="1"/>
</dbReference>
<dbReference type="InterPro" id="IPR028889">
    <property type="entry name" value="USP"/>
</dbReference>
<evidence type="ECO:0000256" key="6">
    <source>
        <dbReference type="RuleBase" id="RU366025"/>
    </source>
</evidence>
<evidence type="ECO:0000256" key="1">
    <source>
        <dbReference type="ARBA" id="ARBA00000707"/>
    </source>
</evidence>
<feature type="compositionally biased region" description="Basic residues" evidence="7">
    <location>
        <begin position="384"/>
        <end position="393"/>
    </location>
</feature>
<dbReference type="InterPro" id="IPR044635">
    <property type="entry name" value="UBP14-like"/>
</dbReference>
<evidence type="ECO:0000259" key="8">
    <source>
        <dbReference type="PROSITE" id="PS50053"/>
    </source>
</evidence>
<dbReference type="SUPFAM" id="SSF54236">
    <property type="entry name" value="Ubiquitin-like"/>
    <property type="match status" value="1"/>
</dbReference>
<dbReference type="InterPro" id="IPR000626">
    <property type="entry name" value="Ubiquitin-like_dom"/>
</dbReference>
<dbReference type="AlphaFoldDB" id="A0A9P7RQM9"/>
<dbReference type="PANTHER" id="PTHR43982">
    <property type="entry name" value="UBIQUITIN CARBOXYL-TERMINAL HYDROLASE"/>
    <property type="match status" value="1"/>
</dbReference>
<feature type="domain" description="USP" evidence="9">
    <location>
        <begin position="105"/>
        <end position="579"/>
    </location>
</feature>
<dbReference type="InterPro" id="IPR001394">
    <property type="entry name" value="Peptidase_C19_UCH"/>
</dbReference>
<accession>A0A9P7RQM9</accession>
<evidence type="ECO:0000259" key="9">
    <source>
        <dbReference type="PROSITE" id="PS50235"/>
    </source>
</evidence>
<keyword evidence="4 6" id="KW-0378">Hydrolase</keyword>
<feature type="region of interest" description="Disordered" evidence="7">
    <location>
        <begin position="381"/>
        <end position="436"/>
    </location>
</feature>
<dbReference type="EMBL" id="CM032189">
    <property type="protein sequence ID" value="KAG7087727.1"/>
    <property type="molecule type" value="Genomic_DNA"/>
</dbReference>
<dbReference type="InterPro" id="IPR038765">
    <property type="entry name" value="Papain-like_cys_pep_sf"/>
</dbReference>
<dbReference type="EC" id="3.4.19.12" evidence="6"/>
<dbReference type="Proteomes" id="UP001049176">
    <property type="component" value="Chromosome 9"/>
</dbReference>
<gene>
    <name evidence="10" type="ORF">E1B28_013673</name>
</gene>
<dbReference type="GO" id="GO:0061136">
    <property type="term" value="P:regulation of proteasomal protein catabolic process"/>
    <property type="evidence" value="ECO:0007669"/>
    <property type="project" value="TreeGrafter"/>
</dbReference>
<dbReference type="Pfam" id="PF00443">
    <property type="entry name" value="UCH"/>
    <property type="match status" value="1"/>
</dbReference>
<dbReference type="CDD" id="cd16104">
    <property type="entry name" value="Ubl_USP14_like"/>
    <property type="match status" value="1"/>
</dbReference>
<dbReference type="PANTHER" id="PTHR43982:SF1">
    <property type="entry name" value="UBIQUITIN CARBOXYL-TERMINAL HYDROLASE 14"/>
    <property type="match status" value="1"/>
</dbReference>
<evidence type="ECO:0000256" key="5">
    <source>
        <dbReference type="ARBA" id="ARBA00022807"/>
    </source>
</evidence>
<reference evidence="10" key="1">
    <citation type="journal article" date="2021" name="Genome Biol. Evol.">
        <title>The assembled and annotated genome of the fairy-ring fungus Marasmius oreades.</title>
        <authorList>
            <person name="Hiltunen M."/>
            <person name="Ament-Velasquez S.L."/>
            <person name="Johannesson H."/>
        </authorList>
    </citation>
    <scope>NUCLEOTIDE SEQUENCE</scope>
    <source>
        <strain evidence="10">03SP1</strain>
    </source>
</reference>
<dbReference type="Pfam" id="PF00240">
    <property type="entry name" value="ubiquitin"/>
    <property type="match status" value="1"/>
</dbReference>
<evidence type="ECO:0000256" key="7">
    <source>
        <dbReference type="SAM" id="MobiDB-lite"/>
    </source>
</evidence>
<keyword evidence="2 6" id="KW-0645">Protease</keyword>
<keyword evidence="3 6" id="KW-0833">Ubl conjugation pathway</keyword>
<proteinExistence type="inferred from homology"/>
<feature type="domain" description="Ubiquitin-like" evidence="8">
    <location>
        <begin position="4"/>
        <end position="72"/>
    </location>
</feature>
<dbReference type="PROSITE" id="PS00972">
    <property type="entry name" value="USP_1"/>
    <property type="match status" value="1"/>
</dbReference>
<dbReference type="PROSITE" id="PS00973">
    <property type="entry name" value="USP_2"/>
    <property type="match status" value="1"/>
</dbReference>
<protein>
    <recommendedName>
        <fullName evidence="6">Ubiquitin carboxyl-terminal hydrolase</fullName>
        <ecNumber evidence="6">3.4.19.12</ecNumber>
    </recommendedName>
</protein>
<comment type="catalytic activity">
    <reaction evidence="1 6">
        <text>Thiol-dependent hydrolysis of ester, thioester, amide, peptide and isopeptide bonds formed by the C-terminal Gly of ubiquitin (a 76-residue protein attached to proteins as an intracellular targeting signal).</text>
        <dbReference type="EC" id="3.4.19.12"/>
    </reaction>
</comment>
<name>A0A9P7RQM9_9AGAR</name>
<dbReference type="PROSITE" id="PS50235">
    <property type="entry name" value="USP_3"/>
    <property type="match status" value="1"/>
</dbReference>
<dbReference type="InterPro" id="IPR029071">
    <property type="entry name" value="Ubiquitin-like_domsf"/>
</dbReference>
<evidence type="ECO:0000256" key="2">
    <source>
        <dbReference type="ARBA" id="ARBA00022670"/>
    </source>
</evidence>
<dbReference type="GO" id="GO:0004843">
    <property type="term" value="F:cysteine-type deubiquitinase activity"/>
    <property type="evidence" value="ECO:0007669"/>
    <property type="project" value="UniProtKB-UniRule"/>
</dbReference>
<evidence type="ECO:0000313" key="10">
    <source>
        <dbReference type="EMBL" id="KAG7087727.1"/>
    </source>
</evidence>
<dbReference type="GeneID" id="66082748"/>
<dbReference type="SMART" id="SM00213">
    <property type="entry name" value="UBQ"/>
    <property type="match status" value="1"/>
</dbReference>
<dbReference type="GO" id="GO:0016579">
    <property type="term" value="P:protein deubiquitination"/>
    <property type="evidence" value="ECO:0007669"/>
    <property type="project" value="InterPro"/>
</dbReference>
<dbReference type="RefSeq" id="XP_043004198.1">
    <property type="nucleotide sequence ID" value="XM_043158843.1"/>
</dbReference>
<comment type="similarity">
    <text evidence="6">Belongs to the peptidase C19 family.</text>
</comment>
<dbReference type="OrthoDB" id="333239at2759"/>
<keyword evidence="11" id="KW-1185">Reference proteome</keyword>
<evidence type="ECO:0000256" key="4">
    <source>
        <dbReference type="ARBA" id="ARBA00022801"/>
    </source>
</evidence>
<evidence type="ECO:0000256" key="3">
    <source>
        <dbReference type="ARBA" id="ARBA00022786"/>
    </source>
</evidence>
<dbReference type="GO" id="GO:0070628">
    <property type="term" value="F:proteasome binding"/>
    <property type="evidence" value="ECO:0007669"/>
    <property type="project" value="TreeGrafter"/>
</dbReference>
<evidence type="ECO:0000313" key="11">
    <source>
        <dbReference type="Proteomes" id="UP001049176"/>
    </source>
</evidence>
<keyword evidence="5 6" id="KW-0788">Thiol protease</keyword>
<dbReference type="PROSITE" id="PS50053">
    <property type="entry name" value="UBIQUITIN_2"/>
    <property type="match status" value="1"/>
</dbReference>
<organism evidence="10 11">
    <name type="scientific">Marasmius oreades</name>
    <name type="common">fairy-ring Marasmius</name>
    <dbReference type="NCBI Taxonomy" id="181124"/>
    <lineage>
        <taxon>Eukaryota</taxon>
        <taxon>Fungi</taxon>
        <taxon>Dikarya</taxon>
        <taxon>Basidiomycota</taxon>
        <taxon>Agaricomycotina</taxon>
        <taxon>Agaricomycetes</taxon>
        <taxon>Agaricomycetidae</taxon>
        <taxon>Agaricales</taxon>
        <taxon>Marasmiineae</taxon>
        <taxon>Marasmiaceae</taxon>
        <taxon>Marasmius</taxon>
    </lineage>
</organism>
<sequence>MAPLAVNIKHSGKTHSVQLDPELPPKAFKEAVHQATGVPLDRMKIMVKGGVLKDDSNWAKIAPKAGQTFMVIGTAGELPKAPEKPIVFLEDMDAEELASVLDRPVGFVNLGNTCYMNATVQALRAIPELQASLGVSQEGQPSTSAVPSLSGLPASLRGLYDSLTRTTDAVNPTGFLNVLRQVNPQFAERDRSEKTGMMAMMGGRYAQQDAEECYSQILNSLRELDVLEALVPEPARSGRRKFIEQYMMGEIRRELSSPEAPEEPPTVATEKIMKIECNITAQTNYMHSGILGALNSTLTKHSPSLNRTAEYVQTSRLTRLPSYLTVHMVRFAWKSDVQKKAKIMRKVKFPEVYDALDLVTPELKEKLLPASRRMLEIEKERAERRKVRRRTKKVQQEKETTKAAGDASTDSATPAAGSVADAPVAGGELEDENVYRERERVELEKLIDPSVKNDVGASCNGLYELVAIVTHKGAAADSGHYIGFVKKSVFHGPPLKFPGAGSGTSPSPSNPDPNAMDTDEPGSGSSSKKQDLDLYAHEDDEDWYKFDDEKVSVFPREKLATLDGGGEDSSAYVLLYRTKSA</sequence>
<dbReference type="GO" id="GO:0043161">
    <property type="term" value="P:proteasome-mediated ubiquitin-dependent protein catabolic process"/>
    <property type="evidence" value="ECO:0007669"/>
    <property type="project" value="InterPro"/>
</dbReference>
<dbReference type="InterPro" id="IPR018200">
    <property type="entry name" value="USP_CS"/>
</dbReference>
<dbReference type="Gene3D" id="3.90.70.10">
    <property type="entry name" value="Cysteine proteinases"/>
    <property type="match status" value="1"/>
</dbReference>
<comment type="caution">
    <text evidence="10">The sequence shown here is derived from an EMBL/GenBank/DDBJ whole genome shotgun (WGS) entry which is preliminary data.</text>
</comment>
<dbReference type="KEGG" id="more:E1B28_013673"/>